<dbReference type="InterPro" id="IPR012338">
    <property type="entry name" value="Beta-lactam/transpept-like"/>
</dbReference>
<protein>
    <submittedName>
        <fullName evidence="3">Beta-lactamase/transpeptidase-like protein</fullName>
    </submittedName>
</protein>
<evidence type="ECO:0000259" key="2">
    <source>
        <dbReference type="Pfam" id="PF00144"/>
    </source>
</evidence>
<dbReference type="GeneID" id="54473268"/>
<organism evidence="3 4">
    <name type="scientific">Neohortaea acidophila</name>
    <dbReference type="NCBI Taxonomy" id="245834"/>
    <lineage>
        <taxon>Eukaryota</taxon>
        <taxon>Fungi</taxon>
        <taxon>Dikarya</taxon>
        <taxon>Ascomycota</taxon>
        <taxon>Pezizomycotina</taxon>
        <taxon>Dothideomycetes</taxon>
        <taxon>Dothideomycetidae</taxon>
        <taxon>Mycosphaerellales</taxon>
        <taxon>Teratosphaeriaceae</taxon>
        <taxon>Neohortaea</taxon>
    </lineage>
</organism>
<dbReference type="PANTHER" id="PTHR46825">
    <property type="entry name" value="D-ALANYL-D-ALANINE-CARBOXYPEPTIDASE/ENDOPEPTIDASE AMPH"/>
    <property type="match status" value="1"/>
</dbReference>
<feature type="domain" description="Beta-lactamase-related" evidence="2">
    <location>
        <begin position="16"/>
        <end position="343"/>
    </location>
</feature>
<evidence type="ECO:0000313" key="3">
    <source>
        <dbReference type="EMBL" id="KAF2487400.1"/>
    </source>
</evidence>
<accession>A0A6A6Q4V5</accession>
<dbReference type="Gene3D" id="3.40.710.10">
    <property type="entry name" value="DD-peptidase/beta-lactamase superfamily"/>
    <property type="match status" value="1"/>
</dbReference>
<dbReference type="RefSeq" id="XP_033593969.1">
    <property type="nucleotide sequence ID" value="XM_033732266.1"/>
</dbReference>
<dbReference type="InterPro" id="IPR050491">
    <property type="entry name" value="AmpC-like"/>
</dbReference>
<reference evidence="3" key="1">
    <citation type="journal article" date="2020" name="Stud. Mycol.">
        <title>101 Dothideomycetes genomes: a test case for predicting lifestyles and emergence of pathogens.</title>
        <authorList>
            <person name="Haridas S."/>
            <person name="Albert R."/>
            <person name="Binder M."/>
            <person name="Bloem J."/>
            <person name="Labutti K."/>
            <person name="Salamov A."/>
            <person name="Andreopoulos B."/>
            <person name="Baker S."/>
            <person name="Barry K."/>
            <person name="Bills G."/>
            <person name="Bluhm B."/>
            <person name="Cannon C."/>
            <person name="Castanera R."/>
            <person name="Culley D."/>
            <person name="Daum C."/>
            <person name="Ezra D."/>
            <person name="Gonzalez J."/>
            <person name="Henrissat B."/>
            <person name="Kuo A."/>
            <person name="Liang C."/>
            <person name="Lipzen A."/>
            <person name="Lutzoni F."/>
            <person name="Magnuson J."/>
            <person name="Mondo S."/>
            <person name="Nolan M."/>
            <person name="Ohm R."/>
            <person name="Pangilinan J."/>
            <person name="Park H.-J."/>
            <person name="Ramirez L."/>
            <person name="Alfaro M."/>
            <person name="Sun H."/>
            <person name="Tritt A."/>
            <person name="Yoshinaga Y."/>
            <person name="Zwiers L.-H."/>
            <person name="Turgeon B."/>
            <person name="Goodwin S."/>
            <person name="Spatafora J."/>
            <person name="Crous P."/>
            <person name="Grigoriev I."/>
        </authorList>
    </citation>
    <scope>NUCLEOTIDE SEQUENCE</scope>
    <source>
        <strain evidence="3">CBS 113389</strain>
    </source>
</reference>
<proteinExistence type="inferred from homology"/>
<dbReference type="InterPro" id="IPR001466">
    <property type="entry name" value="Beta-lactam-related"/>
</dbReference>
<gene>
    <name evidence="3" type="ORF">BDY17DRAFT_288899</name>
</gene>
<comment type="similarity">
    <text evidence="1">Belongs to the peptidase S12 family.</text>
</comment>
<dbReference type="PANTHER" id="PTHR46825:SF9">
    <property type="entry name" value="BETA-LACTAMASE-RELATED DOMAIN-CONTAINING PROTEIN"/>
    <property type="match status" value="1"/>
</dbReference>
<dbReference type="Pfam" id="PF00144">
    <property type="entry name" value="Beta-lactamase"/>
    <property type="match status" value="1"/>
</dbReference>
<evidence type="ECO:0000313" key="4">
    <source>
        <dbReference type="Proteomes" id="UP000799767"/>
    </source>
</evidence>
<dbReference type="EMBL" id="MU001631">
    <property type="protein sequence ID" value="KAF2487400.1"/>
    <property type="molecule type" value="Genomic_DNA"/>
</dbReference>
<sequence>MDILHRLEKEILSADKLESDGVPSASIAILDNGRVSAHVISNGKEDIDTVYQACSISKAIVGLAVARLIDQGRISYDTKVVNHLSQSAIDCLVDVKTAHLLQHVTVGMLLSHTSGLSQGGFEGYPNHPPDVETVLAGKQGSNTPKIHFLTLPGAQFSYSGGGFTVLQLVLENVTGQTIQQLMQDLVLKPLDMTRSWYGNLPPSEQNYTSAGVTGYTRCEPSHHNFIELAAAGLWTTPTDMLKTVVAVQDSLYTSTGFLTTATAQAMLAPLSLDTGLYSGTNELVAGRCVGGWQGNSMTFAHSGQNFPGYTSLLLGFIPGGTGSGNEENHAMHRSGIAIMTNSLIGHNVCINQLVSAMFHLKGWPRYRHLSAGFREENWVPYAASEATVVDAAWREWKGSWGPAWRIVESENGGPAVGYKDFPPMRLRSAAVGAAAGDDKKELMFVVDGIDVGVRFTWQGEERVVEVMQKEILTLRRS</sequence>
<evidence type="ECO:0000256" key="1">
    <source>
        <dbReference type="ARBA" id="ARBA00038215"/>
    </source>
</evidence>
<dbReference type="SUPFAM" id="SSF56601">
    <property type="entry name" value="beta-lactamase/transpeptidase-like"/>
    <property type="match status" value="1"/>
</dbReference>
<keyword evidence="4" id="KW-1185">Reference proteome</keyword>
<name>A0A6A6Q4V5_9PEZI</name>
<dbReference type="OrthoDB" id="5946976at2759"/>
<dbReference type="AlphaFoldDB" id="A0A6A6Q4V5"/>
<dbReference type="Proteomes" id="UP000799767">
    <property type="component" value="Unassembled WGS sequence"/>
</dbReference>